<evidence type="ECO:0000313" key="7">
    <source>
        <dbReference type="Proteomes" id="UP000195879"/>
    </source>
</evidence>
<dbReference type="PROSITE" id="PS50102">
    <property type="entry name" value="RRM"/>
    <property type="match status" value="2"/>
</dbReference>
<evidence type="ECO:0000313" key="6">
    <source>
        <dbReference type="EMBL" id="SCN59622.1"/>
    </source>
</evidence>
<feature type="compositionally biased region" description="Low complexity" evidence="3">
    <location>
        <begin position="1"/>
        <end position="23"/>
    </location>
</feature>
<dbReference type="EMBL" id="LT608188">
    <property type="protein sequence ID" value="SCM20223.1"/>
    <property type="molecule type" value="Genomic_DNA"/>
</dbReference>
<evidence type="ECO:0000256" key="2">
    <source>
        <dbReference type="PROSITE-ProRule" id="PRU00176"/>
    </source>
</evidence>
<dbReference type="CDD" id="cd00590">
    <property type="entry name" value="RRM_SF"/>
    <property type="match status" value="1"/>
</dbReference>
<dbReference type="FunFam" id="3.30.70.330:FF:000567">
    <property type="entry name" value="RNA-binding protein musashi, putative"/>
    <property type="match status" value="1"/>
</dbReference>
<dbReference type="AlphaFoldDB" id="A0A1C6YAR2"/>
<dbReference type="InterPro" id="IPR000504">
    <property type="entry name" value="RRM_dom"/>
</dbReference>
<dbReference type="Pfam" id="PF00076">
    <property type="entry name" value="RRM_1"/>
    <property type="match status" value="2"/>
</dbReference>
<dbReference type="InterPro" id="IPR035979">
    <property type="entry name" value="RBD_domain_sf"/>
</dbReference>
<feature type="domain" description="RRM" evidence="4">
    <location>
        <begin position="181"/>
        <end position="257"/>
    </location>
</feature>
<sequence length="346" mass="40501">MEEENGSINNNNNINDVNQCDNSSNLNMSQDNNDNIIEDQDLNDKKIKDEESEVEQLRRLIAPLSKEQLIDILATAASIHEDIRDKCNEAVTSSPSTRRLMVRNIPFSTKDEQFLKYFETFGEIEDGIIVREKEGRSKGYGFVTFKYIESVQKCLKSNHTLDNKDLQVRLVADPFTDHYQNKLFVRNLSQKTNVTTLRNIFEKYGKLEECVIIHDNEGKSKGYGFLTFSSPKEAFKVMQQPERIIDNRVVFLHFAVSQNYKKYQNNQAYIKKNQNYNYYQKNNGNNRNNNFSRRAPVYYRENESTNTFNYPVSFVPNVYSNIPHGYQFNYPGNLDSFNAFYNNPRY</sequence>
<organism evidence="5 8">
    <name type="scientific">Plasmodium chabaudi adami</name>
    <dbReference type="NCBI Taxonomy" id="5826"/>
    <lineage>
        <taxon>Eukaryota</taxon>
        <taxon>Sar</taxon>
        <taxon>Alveolata</taxon>
        <taxon>Apicomplexa</taxon>
        <taxon>Aconoidasida</taxon>
        <taxon>Haemosporida</taxon>
        <taxon>Plasmodiidae</taxon>
        <taxon>Plasmodium</taxon>
        <taxon>Plasmodium (Vinckeia)</taxon>
    </lineage>
</organism>
<dbReference type="InterPro" id="IPR012677">
    <property type="entry name" value="Nucleotide-bd_a/b_plait_sf"/>
</dbReference>
<accession>A0A1C6YAR2</accession>
<dbReference type="SMART" id="SM00360">
    <property type="entry name" value="RRM"/>
    <property type="match status" value="2"/>
</dbReference>
<evidence type="ECO:0000256" key="3">
    <source>
        <dbReference type="SAM" id="MobiDB-lite"/>
    </source>
</evidence>
<dbReference type="Proteomes" id="UP000195879">
    <property type="component" value="Chromosome 8"/>
</dbReference>
<evidence type="ECO:0000259" key="4">
    <source>
        <dbReference type="PROSITE" id="PS50102"/>
    </source>
</evidence>
<dbReference type="OrthoDB" id="1875751at2759"/>
<name>A0A1C6YAR2_PLACE</name>
<feature type="region of interest" description="Disordered" evidence="3">
    <location>
        <begin position="1"/>
        <end position="41"/>
    </location>
</feature>
<dbReference type="SUPFAM" id="SSF54928">
    <property type="entry name" value="RNA-binding domain, RBD"/>
    <property type="match status" value="2"/>
</dbReference>
<gene>
    <name evidence="5" type="primary">HoMu</name>
    <name evidence="6" type="ORF">PCHDK_000163600</name>
    <name evidence="5" type="ORF">PCHDS_000163900</name>
</gene>
<evidence type="ECO:0000256" key="1">
    <source>
        <dbReference type="ARBA" id="ARBA00022884"/>
    </source>
</evidence>
<dbReference type="GO" id="GO:0003723">
    <property type="term" value="F:RNA binding"/>
    <property type="evidence" value="ECO:0007669"/>
    <property type="project" value="UniProtKB-UniRule"/>
</dbReference>
<dbReference type="Proteomes" id="UP000507536">
    <property type="component" value="Chromosome 8"/>
</dbReference>
<feature type="domain" description="RRM" evidence="4">
    <location>
        <begin position="98"/>
        <end position="173"/>
    </location>
</feature>
<dbReference type="PANTHER" id="PTHR48024">
    <property type="entry name" value="GEO13361P1-RELATED"/>
    <property type="match status" value="1"/>
</dbReference>
<evidence type="ECO:0000313" key="5">
    <source>
        <dbReference type="EMBL" id="SCM20223.1"/>
    </source>
</evidence>
<dbReference type="Gene3D" id="3.30.70.330">
    <property type="match status" value="2"/>
</dbReference>
<evidence type="ECO:0000313" key="8">
    <source>
        <dbReference type="Proteomes" id="UP000507536"/>
    </source>
</evidence>
<proteinExistence type="predicted"/>
<reference evidence="7 8" key="1">
    <citation type="submission" date="2016-08" db="EMBL/GenBank/DDBJ databases">
        <authorList>
            <consortium name="Pathogen Informatics"/>
        </authorList>
    </citation>
    <scope>NUCLEOTIDE SEQUENCE [LARGE SCALE GENOMIC DNA]</scope>
    <source>
        <strain evidence="6 7">DK</strain>
        <strain evidence="5 8">DS</strain>
    </source>
</reference>
<protein>
    <submittedName>
        <fullName evidence="5">RNA-binding protein musashi, putative</fullName>
    </submittedName>
</protein>
<dbReference type="PANTHER" id="PTHR48024:SF56">
    <property type="entry name" value="HETEROGENEOUS NUCLEAR RIBONUCLEOPROTEIN A0"/>
    <property type="match status" value="1"/>
</dbReference>
<dbReference type="EMBL" id="LT608202">
    <property type="protein sequence ID" value="SCN59622.1"/>
    <property type="molecule type" value="Genomic_DNA"/>
</dbReference>
<keyword evidence="1 2" id="KW-0694">RNA-binding</keyword>
<dbReference type="InterPro" id="IPR050886">
    <property type="entry name" value="RNA-binding_reg"/>
</dbReference>